<name>A0A078AAP1_STYLE</name>
<keyword evidence="2" id="KW-1133">Transmembrane helix</keyword>
<feature type="region of interest" description="Disordered" evidence="1">
    <location>
        <begin position="551"/>
        <end position="582"/>
    </location>
</feature>
<keyword evidence="2" id="KW-0472">Membrane</keyword>
<feature type="region of interest" description="Disordered" evidence="1">
    <location>
        <begin position="517"/>
        <end position="536"/>
    </location>
</feature>
<dbReference type="InParanoid" id="A0A078AAP1"/>
<feature type="compositionally biased region" description="Polar residues" evidence="1">
    <location>
        <begin position="518"/>
        <end position="536"/>
    </location>
</feature>
<evidence type="ECO:0008006" key="5">
    <source>
        <dbReference type="Google" id="ProtNLM"/>
    </source>
</evidence>
<feature type="region of interest" description="Disordered" evidence="1">
    <location>
        <begin position="409"/>
        <end position="430"/>
    </location>
</feature>
<protein>
    <recommendedName>
        <fullName evidence="5">Iq calmodulin-binding motif family protein</fullName>
    </recommendedName>
</protein>
<dbReference type="EMBL" id="CCKQ01007526">
    <property type="protein sequence ID" value="CDW78906.1"/>
    <property type="molecule type" value="Genomic_DNA"/>
</dbReference>
<keyword evidence="2" id="KW-0812">Transmembrane</keyword>
<accession>A0A078AAP1</accession>
<dbReference type="AlphaFoldDB" id="A0A078AAP1"/>
<gene>
    <name evidence="3" type="primary">Contig1300.g1422</name>
    <name evidence="3" type="ORF">STYLEM_7891</name>
</gene>
<feature type="transmembrane region" description="Helical" evidence="2">
    <location>
        <begin position="819"/>
        <end position="837"/>
    </location>
</feature>
<sequence length="841" mass="98391">MLSIECFMKAEQNTENIDFIQLLKSDNTPNNEMLQGSPIIQQQTVDNPYSATNQNVKQNQFDFAFNESNSQSSMVVFDKKPSFAGQSFQSSNVDSQHQFSDRQYNPQPFSCGNISPLRETQDSERFNPIHSMPRQIEQNSRVFGQDHKTPFQNIQNLIKLNTAIGNTQDYSQFIHLDQISKISPNKKARANKVQNENEIQMPAKVFEIKPDRVVQKVHKIDEGKLKQNKISVFQMNYAAKKIQRFFKTYLIWQKFIMMRQNDDKYLMKLQNQARAAQIIKRSVTRHMLCKQVRAQLQKLKSSVILIQKFWKSKQFRKLIQRRLKAKQLILSLFLGWRTRIITSLLAAEIQEYVHQENTDDRSNLKTKFLNFYDQILEEDLWFVKHRQAFYQRQNQLKKKTVKISIPEEVSPIRENDPPQPRSYISSNTKPKIQQQSSVQMVVRQEKFIDWNAIAIARNRSPTNLLTRPVSSMTEMIPIQSPKNQNMTMSRSNSKAKILTQTVLNASLNDPLRRARLQRSPQQLSQTNLKRSQNSHLNDSALIGIQPVRQESRNRVNTNVQSMRSKERLNPLQTKKPIPKPIQETNQDKKSIERLNNSHLMNKTQKPNNQHECERYMRKSIAGTESEILNQLNLSSCSKLDKSINQNTPNMKQPKINKQLLQQFIKKEERQDKNGPSQNQQRLSVSKSRTHHRYNSQQLDNSTPIVNQSCNSLCYSKDNESQIYNQQNISMVIEKQGIIPKYKKCLNEIESLLESLFDTKQQEANDNKSLGRGCNNDQKLKNDQKFNVRQPNINFNICFRNLLMISEFNTVMLLKIRLEGLTLIYYFVDYILITLHFLNQKL</sequence>
<evidence type="ECO:0000313" key="4">
    <source>
        <dbReference type="Proteomes" id="UP000039865"/>
    </source>
</evidence>
<proteinExistence type="predicted"/>
<dbReference type="Proteomes" id="UP000039865">
    <property type="component" value="Unassembled WGS sequence"/>
</dbReference>
<evidence type="ECO:0000256" key="1">
    <source>
        <dbReference type="SAM" id="MobiDB-lite"/>
    </source>
</evidence>
<reference evidence="3 4" key="1">
    <citation type="submission" date="2014-06" db="EMBL/GenBank/DDBJ databases">
        <authorList>
            <person name="Swart Estienne"/>
        </authorList>
    </citation>
    <scope>NUCLEOTIDE SEQUENCE [LARGE SCALE GENOMIC DNA]</scope>
    <source>
        <strain evidence="3 4">130c</strain>
    </source>
</reference>
<evidence type="ECO:0000313" key="3">
    <source>
        <dbReference type="EMBL" id="CDW78906.1"/>
    </source>
</evidence>
<organism evidence="3 4">
    <name type="scientific">Stylonychia lemnae</name>
    <name type="common">Ciliate</name>
    <dbReference type="NCBI Taxonomy" id="5949"/>
    <lineage>
        <taxon>Eukaryota</taxon>
        <taxon>Sar</taxon>
        <taxon>Alveolata</taxon>
        <taxon>Ciliophora</taxon>
        <taxon>Intramacronucleata</taxon>
        <taxon>Spirotrichea</taxon>
        <taxon>Stichotrichia</taxon>
        <taxon>Sporadotrichida</taxon>
        <taxon>Oxytrichidae</taxon>
        <taxon>Stylonychinae</taxon>
        <taxon>Stylonychia</taxon>
    </lineage>
</organism>
<keyword evidence="4" id="KW-1185">Reference proteome</keyword>
<feature type="region of interest" description="Disordered" evidence="1">
    <location>
        <begin position="667"/>
        <end position="702"/>
    </location>
</feature>
<evidence type="ECO:0000256" key="2">
    <source>
        <dbReference type="SAM" id="Phobius"/>
    </source>
</evidence>
<feature type="compositionally biased region" description="Polar residues" evidence="1">
    <location>
        <begin position="673"/>
        <end position="686"/>
    </location>
</feature>